<gene>
    <name evidence="1" type="ORF">FB45DRAFT_915180</name>
</gene>
<organism evidence="1 2">
    <name type="scientific">Roridomyces roridus</name>
    <dbReference type="NCBI Taxonomy" id="1738132"/>
    <lineage>
        <taxon>Eukaryota</taxon>
        <taxon>Fungi</taxon>
        <taxon>Dikarya</taxon>
        <taxon>Basidiomycota</taxon>
        <taxon>Agaricomycotina</taxon>
        <taxon>Agaricomycetes</taxon>
        <taxon>Agaricomycetidae</taxon>
        <taxon>Agaricales</taxon>
        <taxon>Marasmiineae</taxon>
        <taxon>Mycenaceae</taxon>
        <taxon>Roridomyces</taxon>
    </lineage>
</organism>
<evidence type="ECO:0000313" key="1">
    <source>
        <dbReference type="EMBL" id="KAJ7630320.1"/>
    </source>
</evidence>
<accession>A0AAD7BUB3</accession>
<name>A0AAD7BUB3_9AGAR</name>
<protein>
    <submittedName>
        <fullName evidence="1">Uncharacterized protein</fullName>
    </submittedName>
</protein>
<evidence type="ECO:0000313" key="2">
    <source>
        <dbReference type="Proteomes" id="UP001221142"/>
    </source>
</evidence>
<dbReference type="AlphaFoldDB" id="A0AAD7BUB3"/>
<keyword evidence="2" id="KW-1185">Reference proteome</keyword>
<dbReference type="EMBL" id="JARKIF010000009">
    <property type="protein sequence ID" value="KAJ7630320.1"/>
    <property type="molecule type" value="Genomic_DNA"/>
</dbReference>
<proteinExistence type="predicted"/>
<reference evidence="1" key="1">
    <citation type="submission" date="2023-03" db="EMBL/GenBank/DDBJ databases">
        <title>Massive genome expansion in bonnet fungi (Mycena s.s.) driven by repeated elements and novel gene families across ecological guilds.</title>
        <authorList>
            <consortium name="Lawrence Berkeley National Laboratory"/>
            <person name="Harder C.B."/>
            <person name="Miyauchi S."/>
            <person name="Viragh M."/>
            <person name="Kuo A."/>
            <person name="Thoen E."/>
            <person name="Andreopoulos B."/>
            <person name="Lu D."/>
            <person name="Skrede I."/>
            <person name="Drula E."/>
            <person name="Henrissat B."/>
            <person name="Morin E."/>
            <person name="Kohler A."/>
            <person name="Barry K."/>
            <person name="LaButti K."/>
            <person name="Morin E."/>
            <person name="Salamov A."/>
            <person name="Lipzen A."/>
            <person name="Mereny Z."/>
            <person name="Hegedus B."/>
            <person name="Baldrian P."/>
            <person name="Stursova M."/>
            <person name="Weitz H."/>
            <person name="Taylor A."/>
            <person name="Grigoriev I.V."/>
            <person name="Nagy L.G."/>
            <person name="Martin F."/>
            <person name="Kauserud H."/>
        </authorList>
    </citation>
    <scope>NUCLEOTIDE SEQUENCE</scope>
    <source>
        <strain evidence="1">9284</strain>
    </source>
</reference>
<dbReference type="Proteomes" id="UP001221142">
    <property type="component" value="Unassembled WGS sequence"/>
</dbReference>
<comment type="caution">
    <text evidence="1">The sequence shown here is derived from an EMBL/GenBank/DDBJ whole genome shotgun (WGS) entry which is preliminary data.</text>
</comment>
<sequence length="195" mass="22409">MFFCLWFRQALSCRLIFATGILLLTVQLRRLLFVARSRIGYSRGNPWHEQFSGKQGVTPAMVILIHLIFSETLHLGFVINSTVYLSKQPSYAIHSRQDGPIQKVEHWGRSSKGRQRPIEEVHQAPAAPSGVHKSWLSPMYRPAKGHSVPYGTVWIMKYGHRWRHAVPSKPTTHIKTISHMVYMYGTVSHMYSEDP</sequence>